<evidence type="ECO:0000313" key="3">
    <source>
        <dbReference type="Proteomes" id="UP001054902"/>
    </source>
</evidence>
<feature type="compositionally biased region" description="Basic and acidic residues" evidence="1">
    <location>
        <begin position="96"/>
        <end position="109"/>
    </location>
</feature>
<feature type="region of interest" description="Disordered" evidence="1">
    <location>
        <begin position="285"/>
        <end position="597"/>
    </location>
</feature>
<feature type="compositionally biased region" description="Acidic residues" evidence="1">
    <location>
        <begin position="438"/>
        <end position="450"/>
    </location>
</feature>
<dbReference type="Proteomes" id="UP001054902">
    <property type="component" value="Unassembled WGS sequence"/>
</dbReference>
<feature type="compositionally biased region" description="Polar residues" evidence="1">
    <location>
        <begin position="125"/>
        <end position="138"/>
    </location>
</feature>
<feature type="compositionally biased region" description="Basic and acidic residues" evidence="1">
    <location>
        <begin position="917"/>
        <end position="929"/>
    </location>
</feature>
<feature type="compositionally biased region" description="Polar residues" evidence="1">
    <location>
        <begin position="534"/>
        <end position="545"/>
    </location>
</feature>
<feature type="compositionally biased region" description="Polar residues" evidence="1">
    <location>
        <begin position="7"/>
        <end position="30"/>
    </location>
</feature>
<protein>
    <submittedName>
        <fullName evidence="2">Uncharacterized protein</fullName>
    </submittedName>
</protein>
<sequence length="1119" mass="125350">MTGDENLPNNQSAMTSSPLPMEQSPSPNSKPTRKHRNSSFLHRFRLRKDSKKDKGLKRLIRASPSKGYKELNDSHTSPSNEDNSSSNNNNILQEIFVDKVSNKKRKSDESLTDASKDSVPIDTFQIDSNRTSMSTLGSPSLDHLKEEMRLSQESSMSHSPVSMEPGALSSLYFHEEDDEHCDDVAENVSCNYSIKFDPVGDRKRGSVNSEDHDNDELDIEQDEDDDISDLDEDCDDDDDDENDASDDSTVVNALPPARPQQPPPGASKEEQDRFYWELCYGHERKKPPISSMSASKQAPVKSCMSARKTPWTKIAQSASKRLEMRRQQQGVLTPSNSDSKEIDTSNHNMEKKPNVSFVVETPRYSTPQGLETSQKNSTDRKVKFGSSKKAEFESSEPPSAIKPLSQEFRLKEQLDSSDDESMEMHQETARNGDMLAQWDDDFDSLCENDDWNGNNSIISMDGDSDDDAPLAPLVERKNKARRSTGRMSSHGSGRRGSSRNSRTGSSDRRSSTFYSKNGGSLLDPEDTYNKEDTTQAQESSNSVNRGSDGYKRSSTISKDSLQFSSPSTFGESFRLSSESETSKVTPNSDMNSSSNLLRSVHSEGGASLTHSPDDESRTALKPSQLDYVSNVSNEYNSPTIHYSSPEAAESDVKSCCTLQVPFNSLSLQEAKIDFQQQHKVNSLLATNEVLSTTLPSFVDIVKDIDENIADSLTNCLGQENISAVLQAAVDMIEEEVSDENDYSDSFELHSIIESLFTTLDKNEVEEVYSLLAQDAFKSWLIKDIEVTDEIVNWLMSLQTSNMDSEKSIGKILLSAQASPSKQVKKERESNMAIDEKSMNKLNDLIFAESENLERMKNQILFLDAVCELELCQSCDLSHCNLLQSLVTYQCEIEQQQSMSIVYSNPNETQFSVSWKQSQKDTESSNRRESTSSMSSTDTSAALFMNSPILKRKKCKERLFESSLARKSIERRLYCFFLDSQYLDQILTDQFRIEHELAILTVSDIFGRLEMLAKDVMSIQKYYKCKFETRMACTAILAVTITLGSACAIVLKFTYDLSNPTIFLHPVPSDVYIESLVGEPSKPAKTLQIMAKDMIEKNAKNSNFLLSSICSTIVDTLTRF</sequence>
<keyword evidence="3" id="KW-1185">Reference proteome</keyword>
<feature type="region of interest" description="Disordered" evidence="1">
    <location>
        <begin position="195"/>
        <end position="272"/>
    </location>
</feature>
<evidence type="ECO:0000313" key="2">
    <source>
        <dbReference type="EMBL" id="GFH51730.1"/>
    </source>
</evidence>
<name>A0AAD3CVD4_9STRA</name>
<feature type="compositionally biased region" description="Polar residues" evidence="1">
    <location>
        <begin position="552"/>
        <end position="597"/>
    </location>
</feature>
<feature type="compositionally biased region" description="Basic residues" evidence="1">
    <location>
        <begin position="31"/>
        <end position="60"/>
    </location>
</feature>
<feature type="compositionally biased region" description="Polar residues" evidence="1">
    <location>
        <begin position="151"/>
        <end position="160"/>
    </location>
</feature>
<feature type="region of interest" description="Disordered" evidence="1">
    <location>
        <begin position="1"/>
        <end position="171"/>
    </location>
</feature>
<feature type="compositionally biased region" description="Basic and acidic residues" evidence="1">
    <location>
        <begin position="377"/>
        <end position="392"/>
    </location>
</feature>
<feature type="region of interest" description="Disordered" evidence="1">
    <location>
        <begin position="912"/>
        <end position="937"/>
    </location>
</feature>
<feature type="compositionally biased region" description="Basic and acidic residues" evidence="1">
    <location>
        <begin position="338"/>
        <end position="353"/>
    </location>
</feature>
<organism evidence="2 3">
    <name type="scientific">Chaetoceros tenuissimus</name>
    <dbReference type="NCBI Taxonomy" id="426638"/>
    <lineage>
        <taxon>Eukaryota</taxon>
        <taxon>Sar</taxon>
        <taxon>Stramenopiles</taxon>
        <taxon>Ochrophyta</taxon>
        <taxon>Bacillariophyta</taxon>
        <taxon>Coscinodiscophyceae</taxon>
        <taxon>Chaetocerotophycidae</taxon>
        <taxon>Chaetocerotales</taxon>
        <taxon>Chaetocerotaceae</taxon>
        <taxon>Chaetoceros</taxon>
    </lineage>
</organism>
<accession>A0AAD3CVD4</accession>
<evidence type="ECO:0000256" key="1">
    <source>
        <dbReference type="SAM" id="MobiDB-lite"/>
    </source>
</evidence>
<dbReference type="AlphaFoldDB" id="A0AAD3CVD4"/>
<reference evidence="2 3" key="1">
    <citation type="journal article" date="2021" name="Sci. Rep.">
        <title>The genome of the diatom Chaetoceros tenuissimus carries an ancient integrated fragment of an extant virus.</title>
        <authorList>
            <person name="Hongo Y."/>
            <person name="Kimura K."/>
            <person name="Takaki Y."/>
            <person name="Yoshida Y."/>
            <person name="Baba S."/>
            <person name="Kobayashi G."/>
            <person name="Nagasaki K."/>
            <person name="Hano T."/>
            <person name="Tomaru Y."/>
        </authorList>
    </citation>
    <scope>NUCLEOTIDE SEQUENCE [LARGE SCALE GENOMIC DNA]</scope>
    <source>
        <strain evidence="2 3">NIES-3715</strain>
    </source>
</reference>
<proteinExistence type="predicted"/>
<feature type="compositionally biased region" description="Acidic residues" evidence="1">
    <location>
        <begin position="212"/>
        <end position="246"/>
    </location>
</feature>
<dbReference type="EMBL" id="BLLK01000045">
    <property type="protein sequence ID" value="GFH51730.1"/>
    <property type="molecule type" value="Genomic_DNA"/>
</dbReference>
<gene>
    <name evidence="2" type="ORF">CTEN210_08206</name>
</gene>
<feature type="compositionally biased region" description="Polar residues" evidence="1">
    <location>
        <begin position="363"/>
        <end position="376"/>
    </location>
</feature>
<comment type="caution">
    <text evidence="2">The sequence shown here is derived from an EMBL/GenBank/DDBJ whole genome shotgun (WGS) entry which is preliminary data.</text>
</comment>
<feature type="compositionally biased region" description="Low complexity" evidence="1">
    <location>
        <begin position="74"/>
        <end position="90"/>
    </location>
</feature>
<feature type="compositionally biased region" description="Polar residues" evidence="1">
    <location>
        <begin position="327"/>
        <end position="337"/>
    </location>
</feature>
<feature type="compositionally biased region" description="Pro residues" evidence="1">
    <location>
        <begin position="256"/>
        <end position="265"/>
    </location>
</feature>